<dbReference type="SUPFAM" id="SSF158472">
    <property type="entry name" value="HAMP domain-like"/>
    <property type="match status" value="1"/>
</dbReference>
<feature type="transmembrane region" description="Helical" evidence="12">
    <location>
        <begin position="210"/>
        <end position="229"/>
    </location>
</feature>
<dbReference type="AlphaFoldDB" id="D7CY69"/>
<dbReference type="Gene3D" id="1.10.287.130">
    <property type="match status" value="1"/>
</dbReference>
<evidence type="ECO:0000313" key="16">
    <source>
        <dbReference type="Proteomes" id="UP000000379"/>
    </source>
</evidence>
<dbReference type="InterPro" id="IPR005467">
    <property type="entry name" value="His_kinase_dom"/>
</dbReference>
<keyword evidence="8 12" id="KW-1133">Transmembrane helix</keyword>
<keyword evidence="10 12" id="KW-0472">Membrane</keyword>
<name>D7CY69_TRURR</name>
<dbReference type="PROSITE" id="PS50885">
    <property type="entry name" value="HAMP"/>
    <property type="match status" value="1"/>
</dbReference>
<keyword evidence="7 15" id="KW-0418">Kinase</keyword>
<dbReference type="PRINTS" id="PR00344">
    <property type="entry name" value="BCTRLSENSOR"/>
</dbReference>
<reference evidence="16" key="1">
    <citation type="submission" date="2010-05" db="EMBL/GenBank/DDBJ databases">
        <title>The complete genome of Truepera radiovictris DSM 17093.</title>
        <authorList>
            <consortium name="US DOE Joint Genome Institute (JGI-PGF)"/>
            <person name="Lucas S."/>
            <person name="Copeland A."/>
            <person name="Lapidus A."/>
            <person name="Glavina del Rio T."/>
            <person name="Dalin E."/>
            <person name="Tice H."/>
            <person name="Bruce D."/>
            <person name="Goodwin L."/>
            <person name="Pitluck S."/>
            <person name="Kyrpides N."/>
            <person name="Mavromatis K."/>
            <person name="Ovchinnikova G."/>
            <person name="Munk A.C."/>
            <person name="Detter J.C."/>
            <person name="Han C."/>
            <person name="Tapia R."/>
            <person name="Land M."/>
            <person name="Hauser L."/>
            <person name="Markowitz V."/>
            <person name="Cheng J.-F."/>
            <person name="Hugenholtz P."/>
            <person name="Woyke T."/>
            <person name="Wu D."/>
            <person name="Tindall B."/>
            <person name="Pomrenke H.G."/>
            <person name="Brambilla E."/>
            <person name="Klenk H.-P."/>
            <person name="Eisen J.A."/>
        </authorList>
    </citation>
    <scope>NUCLEOTIDE SEQUENCE [LARGE SCALE GENOMIC DNA]</scope>
    <source>
        <strain evidence="16">DSM 17093 / CIP 108686 / LMG 22925 / RQ-24</strain>
    </source>
</reference>
<evidence type="ECO:0000256" key="12">
    <source>
        <dbReference type="SAM" id="Phobius"/>
    </source>
</evidence>
<evidence type="ECO:0000259" key="13">
    <source>
        <dbReference type="PROSITE" id="PS50109"/>
    </source>
</evidence>
<dbReference type="PROSITE" id="PS50109">
    <property type="entry name" value="HIS_KIN"/>
    <property type="match status" value="1"/>
</dbReference>
<dbReference type="Pfam" id="PF00512">
    <property type="entry name" value="HisKA"/>
    <property type="match status" value="1"/>
</dbReference>
<evidence type="ECO:0000256" key="4">
    <source>
        <dbReference type="ARBA" id="ARBA00022553"/>
    </source>
</evidence>
<dbReference type="CDD" id="cd00082">
    <property type="entry name" value="HisKA"/>
    <property type="match status" value="1"/>
</dbReference>
<dbReference type="STRING" id="649638.Trad_1589"/>
<dbReference type="InterPro" id="IPR004358">
    <property type="entry name" value="Sig_transdc_His_kin-like_C"/>
</dbReference>
<feature type="transmembrane region" description="Helical" evidence="12">
    <location>
        <begin position="34"/>
        <end position="56"/>
    </location>
</feature>
<dbReference type="Proteomes" id="UP000000379">
    <property type="component" value="Chromosome"/>
</dbReference>
<dbReference type="InterPro" id="IPR003594">
    <property type="entry name" value="HATPase_dom"/>
</dbReference>
<dbReference type="KEGG" id="tra:Trad_1589"/>
<evidence type="ECO:0000256" key="8">
    <source>
        <dbReference type="ARBA" id="ARBA00022989"/>
    </source>
</evidence>
<dbReference type="Gene3D" id="6.10.340.10">
    <property type="match status" value="1"/>
</dbReference>
<dbReference type="FunFam" id="3.30.565.10:FF:000006">
    <property type="entry name" value="Sensor histidine kinase WalK"/>
    <property type="match status" value="1"/>
</dbReference>
<dbReference type="InterPro" id="IPR003660">
    <property type="entry name" value="HAMP_dom"/>
</dbReference>
<dbReference type="EMBL" id="CP002049">
    <property type="protein sequence ID" value="ADI14708.1"/>
    <property type="molecule type" value="Genomic_DNA"/>
</dbReference>
<organism evidence="15 16">
    <name type="scientific">Truepera radiovictrix (strain DSM 17093 / CIP 108686 / LMG 22925 / RQ-24)</name>
    <dbReference type="NCBI Taxonomy" id="649638"/>
    <lineage>
        <taxon>Bacteria</taxon>
        <taxon>Thermotogati</taxon>
        <taxon>Deinococcota</taxon>
        <taxon>Deinococci</taxon>
        <taxon>Trueperales</taxon>
        <taxon>Trueperaceae</taxon>
        <taxon>Truepera</taxon>
    </lineage>
</organism>
<dbReference type="SUPFAM" id="SSF55874">
    <property type="entry name" value="ATPase domain of HSP90 chaperone/DNA topoisomerase II/histidine kinase"/>
    <property type="match status" value="1"/>
</dbReference>
<evidence type="ECO:0000313" key="15">
    <source>
        <dbReference type="EMBL" id="ADI14708.1"/>
    </source>
</evidence>
<protein>
    <recommendedName>
        <fullName evidence="3">histidine kinase</fullName>
        <ecNumber evidence="3">2.7.13.3</ecNumber>
    </recommendedName>
</protein>
<evidence type="ECO:0000256" key="3">
    <source>
        <dbReference type="ARBA" id="ARBA00012438"/>
    </source>
</evidence>
<dbReference type="SMART" id="SM00387">
    <property type="entry name" value="HATPase_c"/>
    <property type="match status" value="1"/>
</dbReference>
<evidence type="ECO:0000256" key="7">
    <source>
        <dbReference type="ARBA" id="ARBA00022777"/>
    </source>
</evidence>
<evidence type="ECO:0000256" key="11">
    <source>
        <dbReference type="SAM" id="MobiDB-lite"/>
    </source>
</evidence>
<keyword evidence="16" id="KW-1185">Reference proteome</keyword>
<dbReference type="EC" id="2.7.13.3" evidence="3"/>
<dbReference type="PANTHER" id="PTHR45436:SF5">
    <property type="entry name" value="SENSOR HISTIDINE KINASE TRCS"/>
    <property type="match status" value="1"/>
</dbReference>
<gene>
    <name evidence="15" type="ordered locus">Trad_1589</name>
</gene>
<evidence type="ECO:0000259" key="14">
    <source>
        <dbReference type="PROSITE" id="PS50885"/>
    </source>
</evidence>
<keyword evidence="6 12" id="KW-0812">Transmembrane</keyword>
<evidence type="ECO:0000256" key="2">
    <source>
        <dbReference type="ARBA" id="ARBA00004370"/>
    </source>
</evidence>
<proteinExistence type="predicted"/>
<evidence type="ECO:0000256" key="6">
    <source>
        <dbReference type="ARBA" id="ARBA00022692"/>
    </source>
</evidence>
<dbReference type="SUPFAM" id="SSF47384">
    <property type="entry name" value="Homodimeric domain of signal transducing histidine kinase"/>
    <property type="match status" value="1"/>
</dbReference>
<dbReference type="HOGENOM" id="CLU_000445_89_6_0"/>
<keyword evidence="5" id="KW-0808">Transferase</keyword>
<keyword evidence="4" id="KW-0597">Phosphoprotein</keyword>
<evidence type="ECO:0000256" key="10">
    <source>
        <dbReference type="ARBA" id="ARBA00023136"/>
    </source>
</evidence>
<dbReference type="GO" id="GO:0005886">
    <property type="term" value="C:plasma membrane"/>
    <property type="evidence" value="ECO:0007669"/>
    <property type="project" value="TreeGrafter"/>
</dbReference>
<dbReference type="SMART" id="SM00388">
    <property type="entry name" value="HisKA"/>
    <property type="match status" value="1"/>
</dbReference>
<evidence type="ECO:0000256" key="9">
    <source>
        <dbReference type="ARBA" id="ARBA00023012"/>
    </source>
</evidence>
<reference evidence="15 16" key="2">
    <citation type="journal article" date="2011" name="Stand. Genomic Sci.">
        <title>Complete genome sequence of Truepera radiovictrix type strain (RQ-24).</title>
        <authorList>
            <person name="Ivanova N."/>
            <person name="Rohde C."/>
            <person name="Munk C."/>
            <person name="Nolan M."/>
            <person name="Lucas S."/>
            <person name="Del Rio T.G."/>
            <person name="Tice H."/>
            <person name="Deshpande S."/>
            <person name="Cheng J.F."/>
            <person name="Tapia R."/>
            <person name="Han C."/>
            <person name="Goodwin L."/>
            <person name="Pitluck S."/>
            <person name="Liolios K."/>
            <person name="Mavromatis K."/>
            <person name="Mikhailova N."/>
            <person name="Pati A."/>
            <person name="Chen A."/>
            <person name="Palaniappan K."/>
            <person name="Land M."/>
            <person name="Hauser L."/>
            <person name="Chang Y.J."/>
            <person name="Jeffries C.D."/>
            <person name="Brambilla E."/>
            <person name="Rohde M."/>
            <person name="Goker M."/>
            <person name="Tindall B.J."/>
            <person name="Woyke T."/>
            <person name="Bristow J."/>
            <person name="Eisen J.A."/>
            <person name="Markowitz V."/>
            <person name="Hugenholtz P."/>
            <person name="Kyrpides N.C."/>
            <person name="Klenk H.P."/>
            <person name="Lapidus A."/>
        </authorList>
    </citation>
    <scope>NUCLEOTIDE SEQUENCE [LARGE SCALE GENOMIC DNA]</scope>
    <source>
        <strain evidence="16">DSM 17093 / CIP 108686 / LMG 22925 / RQ-24</strain>
    </source>
</reference>
<dbReference type="InterPro" id="IPR036890">
    <property type="entry name" value="HATPase_C_sf"/>
</dbReference>
<feature type="region of interest" description="Disordered" evidence="11">
    <location>
        <begin position="1"/>
        <end position="22"/>
    </location>
</feature>
<dbReference type="InterPro" id="IPR050428">
    <property type="entry name" value="TCS_sensor_his_kinase"/>
</dbReference>
<dbReference type="InterPro" id="IPR036097">
    <property type="entry name" value="HisK_dim/P_sf"/>
</dbReference>
<accession>D7CY69</accession>
<evidence type="ECO:0000256" key="1">
    <source>
        <dbReference type="ARBA" id="ARBA00000085"/>
    </source>
</evidence>
<dbReference type="CDD" id="cd06225">
    <property type="entry name" value="HAMP"/>
    <property type="match status" value="1"/>
</dbReference>
<dbReference type="eggNOG" id="COG2770">
    <property type="taxonomic scope" value="Bacteria"/>
</dbReference>
<keyword evidence="9" id="KW-0902">Two-component regulatory system</keyword>
<dbReference type="FunFam" id="1.10.287.130:FF:000001">
    <property type="entry name" value="Two-component sensor histidine kinase"/>
    <property type="match status" value="1"/>
</dbReference>
<dbReference type="Pfam" id="PF00672">
    <property type="entry name" value="HAMP"/>
    <property type="match status" value="1"/>
</dbReference>
<comment type="subcellular location">
    <subcellularLocation>
        <location evidence="2">Membrane</location>
    </subcellularLocation>
</comment>
<dbReference type="InterPro" id="IPR003661">
    <property type="entry name" value="HisK_dim/P_dom"/>
</dbReference>
<dbReference type="Pfam" id="PF02518">
    <property type="entry name" value="HATPase_c"/>
    <property type="match status" value="1"/>
</dbReference>
<dbReference type="Gene3D" id="3.30.565.10">
    <property type="entry name" value="Histidine kinase-like ATPase, C-terminal domain"/>
    <property type="match status" value="1"/>
</dbReference>
<comment type="catalytic activity">
    <reaction evidence="1">
        <text>ATP + protein L-histidine = ADP + protein N-phospho-L-histidine.</text>
        <dbReference type="EC" id="2.7.13.3"/>
    </reaction>
</comment>
<sequence length="521" mass="56816">MQISTAPHVPGQEPPSRPRKGVRGLRGVSLQLRLTLVFTAFLALVLIVVAVVVYGLTQRSILETVASRAEQEYSNALEAMRQNPALDSSTRGGWVQNLSGDTQLFVNIYLPEPQLSARSTPFFAFERVPQMYVVKDAGGEALSEYLGDADLQRLLSGEPLSQVVRDVRGRTWYVEGRLERFNLSNLEVPAAMMVALPVSTDTLSQLRINLIQTIVVAFVGFALGVWFLAQRVLAPLKQVTQAASRISSHDLSQRVPAPPTRDEVGELALTLNRMLGRLQETFETQRRFTADASHELRTPVTAIAGHASYLLRRTNPTPEQEESLKIIRSEAARMSKLVNDLLELARADAGFSVDRVPFNLVEVVEEVKKELAPVLGGASLRTFSPQPLLEIEGDAGRLKQVLLNLVQNALNAGATQVDVSLTLEGRRARLEVLDNGPGIPEGALPKLFDRFYRVDGARSTRGNGSGLGLAIVKWIVEQHGGEVTVESKVGEGTVFTVFLPAPPQAGALPVPRPRVAKAAQV</sequence>
<dbReference type="CDD" id="cd00075">
    <property type="entry name" value="HATPase"/>
    <property type="match status" value="1"/>
</dbReference>
<dbReference type="SMART" id="SM00304">
    <property type="entry name" value="HAMP"/>
    <property type="match status" value="1"/>
</dbReference>
<feature type="domain" description="Histidine kinase" evidence="13">
    <location>
        <begin position="291"/>
        <end position="503"/>
    </location>
</feature>
<dbReference type="eggNOG" id="COG2205">
    <property type="taxonomic scope" value="Bacteria"/>
</dbReference>
<feature type="domain" description="HAMP" evidence="14">
    <location>
        <begin position="230"/>
        <end position="283"/>
    </location>
</feature>
<dbReference type="PANTHER" id="PTHR45436">
    <property type="entry name" value="SENSOR HISTIDINE KINASE YKOH"/>
    <property type="match status" value="1"/>
</dbReference>
<dbReference type="GO" id="GO:0000155">
    <property type="term" value="F:phosphorelay sensor kinase activity"/>
    <property type="evidence" value="ECO:0007669"/>
    <property type="project" value="InterPro"/>
</dbReference>
<evidence type="ECO:0000256" key="5">
    <source>
        <dbReference type="ARBA" id="ARBA00022679"/>
    </source>
</evidence>